<dbReference type="InterPro" id="IPR000782">
    <property type="entry name" value="FAS1_domain"/>
</dbReference>
<dbReference type="EMBL" id="KN817524">
    <property type="protein sequence ID" value="KJA27332.1"/>
    <property type="molecule type" value="Genomic_DNA"/>
</dbReference>
<proteinExistence type="predicted"/>
<dbReference type="PROSITE" id="PS50213">
    <property type="entry name" value="FAS1"/>
    <property type="match status" value="2"/>
</dbReference>
<feature type="domain" description="FAS1" evidence="2">
    <location>
        <begin position="260"/>
        <end position="459"/>
    </location>
</feature>
<protein>
    <recommendedName>
        <fullName evidence="2">FAS1 domain-containing protein</fullName>
    </recommendedName>
</protein>
<dbReference type="PANTHER" id="PTHR10900:SF122">
    <property type="entry name" value="FAS1 DOMAIN-CONTAINING PROTEIN"/>
    <property type="match status" value="1"/>
</dbReference>
<dbReference type="OrthoDB" id="7700931at2759"/>
<dbReference type="GO" id="GO:0000329">
    <property type="term" value="C:fungal-type vacuole membrane"/>
    <property type="evidence" value="ECO:0007669"/>
    <property type="project" value="TreeGrafter"/>
</dbReference>
<dbReference type="Proteomes" id="UP000054270">
    <property type="component" value="Unassembled WGS sequence"/>
</dbReference>
<feature type="signal peptide" evidence="1">
    <location>
        <begin position="1"/>
        <end position="21"/>
    </location>
</feature>
<evidence type="ECO:0000259" key="2">
    <source>
        <dbReference type="PROSITE" id="PS50213"/>
    </source>
</evidence>
<dbReference type="InterPro" id="IPR036378">
    <property type="entry name" value="FAS1_dom_sf"/>
</dbReference>
<dbReference type="GO" id="GO:0016236">
    <property type="term" value="P:macroautophagy"/>
    <property type="evidence" value="ECO:0007669"/>
    <property type="project" value="TreeGrafter"/>
</dbReference>
<dbReference type="Pfam" id="PF02469">
    <property type="entry name" value="Fasciclin"/>
    <property type="match status" value="2"/>
</dbReference>
<feature type="domain" description="FAS1" evidence="2">
    <location>
        <begin position="58"/>
        <end position="256"/>
    </location>
</feature>
<reference evidence="4" key="1">
    <citation type="submission" date="2014-04" db="EMBL/GenBank/DDBJ databases">
        <title>Evolutionary Origins and Diversification of the Mycorrhizal Mutualists.</title>
        <authorList>
            <consortium name="DOE Joint Genome Institute"/>
            <consortium name="Mycorrhizal Genomics Consortium"/>
            <person name="Kohler A."/>
            <person name="Kuo A."/>
            <person name="Nagy L.G."/>
            <person name="Floudas D."/>
            <person name="Copeland A."/>
            <person name="Barry K.W."/>
            <person name="Cichocki N."/>
            <person name="Veneault-Fourrey C."/>
            <person name="LaButti K."/>
            <person name="Lindquist E.A."/>
            <person name="Lipzen A."/>
            <person name="Lundell T."/>
            <person name="Morin E."/>
            <person name="Murat C."/>
            <person name="Riley R."/>
            <person name="Ohm R."/>
            <person name="Sun H."/>
            <person name="Tunlid A."/>
            <person name="Henrissat B."/>
            <person name="Grigoriev I.V."/>
            <person name="Hibbett D.S."/>
            <person name="Martin F."/>
        </authorList>
    </citation>
    <scope>NUCLEOTIDE SEQUENCE [LARGE SCALE GENOMIC DNA]</scope>
    <source>
        <strain evidence="4">FD-334 SS-4</strain>
    </source>
</reference>
<organism evidence="3 4">
    <name type="scientific">Hypholoma sublateritium (strain FD-334 SS-4)</name>
    <dbReference type="NCBI Taxonomy" id="945553"/>
    <lineage>
        <taxon>Eukaryota</taxon>
        <taxon>Fungi</taxon>
        <taxon>Dikarya</taxon>
        <taxon>Basidiomycota</taxon>
        <taxon>Agaricomycotina</taxon>
        <taxon>Agaricomycetes</taxon>
        <taxon>Agaricomycetidae</taxon>
        <taxon>Agaricales</taxon>
        <taxon>Agaricineae</taxon>
        <taxon>Strophariaceae</taxon>
        <taxon>Hypholoma</taxon>
    </lineage>
</organism>
<gene>
    <name evidence="3" type="ORF">HYPSUDRAFT_35183</name>
</gene>
<evidence type="ECO:0000256" key="1">
    <source>
        <dbReference type="SAM" id="SignalP"/>
    </source>
</evidence>
<name>A0A0D2LI62_HYPSF</name>
<dbReference type="GO" id="GO:0005615">
    <property type="term" value="C:extracellular space"/>
    <property type="evidence" value="ECO:0007669"/>
    <property type="project" value="TreeGrafter"/>
</dbReference>
<dbReference type="Gene3D" id="2.30.180.10">
    <property type="entry name" value="FAS1 domain"/>
    <property type="match status" value="3"/>
</dbReference>
<keyword evidence="4" id="KW-1185">Reference proteome</keyword>
<dbReference type="InterPro" id="IPR050904">
    <property type="entry name" value="Adhesion/Biosynth-related"/>
</dbReference>
<dbReference type="SUPFAM" id="SSF82153">
    <property type="entry name" value="FAS1 domain"/>
    <property type="match status" value="2"/>
</dbReference>
<dbReference type="AlphaFoldDB" id="A0A0D2LI62"/>
<dbReference type="STRING" id="945553.A0A0D2LI62"/>
<accession>A0A0D2LI62</accession>
<feature type="chain" id="PRO_5002246369" description="FAS1 domain-containing protein" evidence="1">
    <location>
        <begin position="22"/>
        <end position="571"/>
    </location>
</feature>
<sequence length="571" mass="63780">MRFRDLSYWLLFTSLIRSSSAAHTNQEGLVQLWNDPSEIHWSTRTSISKDHHNAEPAASTIYGVLSSDPRFSLITKAITFVEDIAAILKDSTSELTFFAPPDRVFQHSNIPASNISLSAFGTRGLTNGALDYSLISLLSQFRDLAEILPLIEEFTSNISHATKDEAAQQIALKTILRAILSYHILPRTAYDLASLGENVTYPTQLRVTGAFSGEPLSLRFTQGVLPLTASINFVTKILHPDIKAANGIIHVVDRALRVPRSVFQELYASPRFFSTLTSALQISNLTDNVDLRFSPSDGLKGTSAVTIFAPTNRAFEALPENLQLFLFSSSGKRTMKKLLQYHIVPNTVVQSNYRYDVVVDAMNPGGPDNHPLRRNHASFKPTSSGHVEPMLPIKVTMNTMPESHPIDAQIVQDKLSFTALSGHKKHSIFDVKIIVDGRPATVTDIVCLNGAVHAVDRVFDPRKSDHRRGPVKPPIAGPRTSLFGRSWGHSANCINGVEDRGCAGVTQHHFEDERKEVSVFRRKYGRLFPKRRRDGYNPDHHSEHFDIEDNGPLYDSWVDWENWLPQWGEQG</sequence>
<dbReference type="OMA" id="FATPDWA"/>
<dbReference type="SMART" id="SM00554">
    <property type="entry name" value="FAS1"/>
    <property type="match status" value="2"/>
</dbReference>
<evidence type="ECO:0000313" key="3">
    <source>
        <dbReference type="EMBL" id="KJA27332.1"/>
    </source>
</evidence>
<keyword evidence="1" id="KW-0732">Signal</keyword>
<dbReference type="PANTHER" id="PTHR10900">
    <property type="entry name" value="PERIOSTIN-RELATED"/>
    <property type="match status" value="1"/>
</dbReference>
<evidence type="ECO:0000313" key="4">
    <source>
        <dbReference type="Proteomes" id="UP000054270"/>
    </source>
</evidence>